<dbReference type="Gene3D" id="3.30.70.360">
    <property type="match status" value="1"/>
</dbReference>
<dbReference type="PANTHER" id="PTHR43270:SF12">
    <property type="entry name" value="SUCCINYL-DIAMINOPIMELATE DESUCCINYLASE"/>
    <property type="match status" value="1"/>
</dbReference>
<keyword evidence="7" id="KW-1185">Reference proteome</keyword>
<dbReference type="Pfam" id="PF07687">
    <property type="entry name" value="M20_dimer"/>
    <property type="match status" value="1"/>
</dbReference>
<dbReference type="Pfam" id="PF01546">
    <property type="entry name" value="Peptidase_M20"/>
    <property type="match status" value="2"/>
</dbReference>
<feature type="region of interest" description="Disordered" evidence="4">
    <location>
        <begin position="158"/>
        <end position="178"/>
    </location>
</feature>
<proteinExistence type="predicted"/>
<keyword evidence="3" id="KW-0378">Hydrolase</keyword>
<gene>
    <name evidence="6" type="ORF">ACFO0G_04395</name>
</gene>
<comment type="caution">
    <text evidence="6">The sequence shown here is derived from an EMBL/GenBank/DDBJ whole genome shotgun (WGS) entry which is preliminary data.</text>
</comment>
<evidence type="ECO:0000259" key="5">
    <source>
        <dbReference type="Pfam" id="PF07687"/>
    </source>
</evidence>
<dbReference type="EMBL" id="JBHSDQ010000001">
    <property type="protein sequence ID" value="MFC4395321.1"/>
    <property type="molecule type" value="Genomic_DNA"/>
</dbReference>
<evidence type="ECO:0000313" key="7">
    <source>
        <dbReference type="Proteomes" id="UP001595778"/>
    </source>
</evidence>
<dbReference type="InterPro" id="IPR002933">
    <property type="entry name" value="Peptidase_M20"/>
</dbReference>
<accession>A0ABV8WJ98</accession>
<dbReference type="SUPFAM" id="SSF53187">
    <property type="entry name" value="Zn-dependent exopeptidases"/>
    <property type="match status" value="1"/>
</dbReference>
<dbReference type="RefSeq" id="WP_376976570.1">
    <property type="nucleotide sequence ID" value="NZ_JBHSDQ010000001.1"/>
</dbReference>
<keyword evidence="1" id="KW-0645">Protease</keyword>
<evidence type="ECO:0000256" key="4">
    <source>
        <dbReference type="SAM" id="MobiDB-lite"/>
    </source>
</evidence>
<organism evidence="6 7">
    <name type="scientific">Arthrobacter sedimenti</name>
    <dbReference type="NCBI Taxonomy" id="2694931"/>
    <lineage>
        <taxon>Bacteria</taxon>
        <taxon>Bacillati</taxon>
        <taxon>Actinomycetota</taxon>
        <taxon>Actinomycetes</taxon>
        <taxon>Micrococcales</taxon>
        <taxon>Micrococcaceae</taxon>
        <taxon>Arthrobacter</taxon>
    </lineage>
</organism>
<feature type="region of interest" description="Disordered" evidence="4">
    <location>
        <begin position="1"/>
        <end position="24"/>
    </location>
</feature>
<feature type="domain" description="Peptidase M20 dimerisation" evidence="5">
    <location>
        <begin position="233"/>
        <end position="387"/>
    </location>
</feature>
<dbReference type="Proteomes" id="UP001595778">
    <property type="component" value="Unassembled WGS sequence"/>
</dbReference>
<evidence type="ECO:0000256" key="2">
    <source>
        <dbReference type="ARBA" id="ARBA00022723"/>
    </source>
</evidence>
<name>A0ABV8WJ98_9MICC</name>
<reference evidence="7" key="1">
    <citation type="journal article" date="2019" name="Int. J. Syst. Evol. Microbiol.">
        <title>The Global Catalogue of Microorganisms (GCM) 10K type strain sequencing project: providing services to taxonomists for standard genome sequencing and annotation.</title>
        <authorList>
            <consortium name="The Broad Institute Genomics Platform"/>
            <consortium name="The Broad Institute Genome Sequencing Center for Infectious Disease"/>
            <person name="Wu L."/>
            <person name="Ma J."/>
        </authorList>
    </citation>
    <scope>NUCLEOTIDE SEQUENCE [LARGE SCALE GENOMIC DNA]</scope>
    <source>
        <strain evidence="7">PJ61</strain>
    </source>
</reference>
<keyword evidence="2" id="KW-0479">Metal-binding</keyword>
<dbReference type="PANTHER" id="PTHR43270">
    <property type="entry name" value="BETA-ALA-HIS DIPEPTIDASE"/>
    <property type="match status" value="1"/>
</dbReference>
<dbReference type="InterPro" id="IPR011650">
    <property type="entry name" value="Peptidase_M20_dimer"/>
</dbReference>
<evidence type="ECO:0000256" key="1">
    <source>
        <dbReference type="ARBA" id="ARBA00022670"/>
    </source>
</evidence>
<evidence type="ECO:0000256" key="3">
    <source>
        <dbReference type="ARBA" id="ARBA00022801"/>
    </source>
</evidence>
<evidence type="ECO:0000313" key="6">
    <source>
        <dbReference type="EMBL" id="MFC4395321.1"/>
    </source>
</evidence>
<dbReference type="InterPro" id="IPR051458">
    <property type="entry name" value="Cyt/Met_Dipeptidase"/>
</dbReference>
<dbReference type="Gene3D" id="3.40.630.10">
    <property type="entry name" value="Zn peptidases"/>
    <property type="match status" value="1"/>
</dbReference>
<protein>
    <submittedName>
        <fullName evidence="6">M20/M25/M40 family metallo-hydrolase</fullName>
    </submittedName>
</protein>
<sequence>MTGGTGRDMQDTQGTGGSHDGAPDLRAFVRSREAELERRLAEWVRIPGILGAPEHSQDLLRSANWLAGEFREVGFPVVEVLPTGESHAVYAEWCQAPGAPTVLVYSHHDVRAVRPENWALTAPFEPVLREGRLYGRGSSDAKGQILAHLEAVRAHLAASETGAGGTDTSPDTVAGPDPAPKVNLKFLVEGEEEGGSPNLAKLLEDHVDRFAADLVLFSDTLLWDAAHPAVCVSLRGMLSAHLEVYGPERDVHSGAVSGNAPNPAFELGRLLGLMHDQDGRVAVPGFYDDVAPLPADLRNALKDLPFSEEDWLARSETGAITGEKGYTVLERLWLRPAVEVTSIIAGDPLGVSRAAVPAVASADLSFRTVPGQRAEKIAGQLQEWVAATIGDAYSFSLIPDLETAQEPYRTPDHPAVAALEKAMAAGFRADRTGRMGNAGGGPAELLSRTLAAPVLFFGTGLVEDHWHDSDESAGLDVLMNGAVTLACFWEELAAKQGIGDDDDGHLRQ</sequence>